<feature type="binding site" evidence="5">
    <location>
        <position position="301"/>
    </location>
    <ligand>
        <name>S-adenosyl-L-methionine</name>
        <dbReference type="ChEBI" id="CHEBI:59789"/>
    </ligand>
</feature>
<sequence>MNDLLIAYRLLRKKFKAGMFSKDFYEAFSYVEEKAFFKDLVYGVLRRQEYLDWVVNKFLRKKDIPPSIRTILRIGAYLILFTNIPNYAVVNETVNLVEKQSFRKLVNAILRNITKIPYLEHPKELYLKYSVPKWLLEYWKKFLPNDYLYSMLEYNLIPIKTSARVNKRKLTREQLNLENIKYTAHSPIGIIFETFNISPWELKEYIKGDITYQSESSQLIPLLIDFNKDEFILDACSAPGGKATEILELSDVKLYVNDIDASRIELVRNQFKRLNLRAEKFTIKDARKLNFDFKFDKILVDAPCSSLGTARRNPEVLRRQSPKNIKFLSSLQKEILTNIWTLLKQKGLLVYSTCTVTYEENTMNVKWLVEEKGGKIIDIRDKLENFKVKYLWDGYGALFYPDENLTPFYVSIILKE</sequence>
<proteinExistence type="inferred from homology"/>
<dbReference type="Gene3D" id="3.40.50.150">
    <property type="entry name" value="Vaccinia Virus protein VP39"/>
    <property type="match status" value="1"/>
</dbReference>
<dbReference type="InterPro" id="IPR023267">
    <property type="entry name" value="RCMT"/>
</dbReference>
<evidence type="ECO:0000256" key="5">
    <source>
        <dbReference type="PROSITE-ProRule" id="PRU01023"/>
    </source>
</evidence>
<evidence type="ECO:0000259" key="6">
    <source>
        <dbReference type="PROSITE" id="PS51686"/>
    </source>
</evidence>
<dbReference type="EMBL" id="FQXN01000001">
    <property type="protein sequence ID" value="SHH20573.1"/>
    <property type="molecule type" value="Genomic_DNA"/>
</dbReference>
<dbReference type="NCBIfam" id="NF011495">
    <property type="entry name" value="PRK14903.1"/>
    <property type="match status" value="1"/>
</dbReference>
<dbReference type="Gene3D" id="1.10.940.10">
    <property type="entry name" value="NusB-like"/>
    <property type="match status" value="1"/>
</dbReference>
<dbReference type="GO" id="GO:0008173">
    <property type="term" value="F:RNA methyltransferase activity"/>
    <property type="evidence" value="ECO:0007669"/>
    <property type="project" value="InterPro"/>
</dbReference>
<dbReference type="InterPro" id="IPR049560">
    <property type="entry name" value="MeTrfase_RsmB-F_NOP2_cat"/>
</dbReference>
<keyword evidence="1 5" id="KW-0489">Methyltransferase</keyword>
<dbReference type="GO" id="GO:0006355">
    <property type="term" value="P:regulation of DNA-templated transcription"/>
    <property type="evidence" value="ECO:0007669"/>
    <property type="project" value="InterPro"/>
</dbReference>
<name>A0A1M5R483_9BACT</name>
<dbReference type="PRINTS" id="PR02008">
    <property type="entry name" value="RCMTFAMILY"/>
</dbReference>
<dbReference type="InterPro" id="IPR035926">
    <property type="entry name" value="NusB-like_sf"/>
</dbReference>
<dbReference type="SUPFAM" id="SSF53335">
    <property type="entry name" value="S-adenosyl-L-methionine-dependent methyltransferases"/>
    <property type="match status" value="1"/>
</dbReference>
<evidence type="ECO:0000313" key="8">
    <source>
        <dbReference type="Proteomes" id="UP000242592"/>
    </source>
</evidence>
<dbReference type="RefSeq" id="WP_073071361.1">
    <property type="nucleotide sequence ID" value="NZ_FQXN01000001.1"/>
</dbReference>
<dbReference type="SUPFAM" id="SSF48013">
    <property type="entry name" value="NusB-like"/>
    <property type="match status" value="1"/>
</dbReference>
<dbReference type="Pfam" id="PF01029">
    <property type="entry name" value="NusB"/>
    <property type="match status" value="1"/>
</dbReference>
<keyword evidence="3 5" id="KW-0949">S-adenosyl-L-methionine</keyword>
<dbReference type="PANTHER" id="PTHR22807">
    <property type="entry name" value="NOP2 YEAST -RELATED NOL1/NOP2/FMU SUN DOMAIN-CONTAINING"/>
    <property type="match status" value="1"/>
</dbReference>
<feature type="binding site" evidence="5">
    <location>
        <position position="258"/>
    </location>
    <ligand>
        <name>S-adenosyl-L-methionine</name>
        <dbReference type="ChEBI" id="CHEBI:59789"/>
    </ligand>
</feature>
<reference evidence="8" key="1">
    <citation type="submission" date="2016-11" db="EMBL/GenBank/DDBJ databases">
        <authorList>
            <person name="Varghese N."/>
            <person name="Submissions S."/>
        </authorList>
    </citation>
    <scope>NUCLEOTIDE SEQUENCE [LARGE SCALE GENOMIC DNA]</scope>
    <source>
        <strain evidence="8">DSM 15807</strain>
    </source>
</reference>
<gene>
    <name evidence="7" type="ORF">SAMN02745199_0301</name>
</gene>
<dbReference type="OrthoDB" id="9810297at2"/>
<keyword evidence="2 5" id="KW-0808">Transferase</keyword>
<dbReference type="InterPro" id="IPR001678">
    <property type="entry name" value="MeTrfase_RsmB-F_NOP2_dom"/>
</dbReference>
<evidence type="ECO:0000256" key="1">
    <source>
        <dbReference type="ARBA" id="ARBA00022603"/>
    </source>
</evidence>
<feature type="binding site" evidence="5">
    <location>
        <begin position="236"/>
        <end position="242"/>
    </location>
    <ligand>
        <name>S-adenosyl-L-methionine</name>
        <dbReference type="ChEBI" id="CHEBI:59789"/>
    </ligand>
</feature>
<dbReference type="PROSITE" id="PS51686">
    <property type="entry name" value="SAM_MT_RSMB_NOP"/>
    <property type="match status" value="1"/>
</dbReference>
<feature type="active site" description="Nucleophile" evidence="5">
    <location>
        <position position="354"/>
    </location>
</feature>
<dbReference type="Proteomes" id="UP000242592">
    <property type="component" value="Unassembled WGS sequence"/>
</dbReference>
<organism evidence="7 8">
    <name type="scientific">Thermosipho atlanticus DSM 15807</name>
    <dbReference type="NCBI Taxonomy" id="1123380"/>
    <lineage>
        <taxon>Bacteria</taxon>
        <taxon>Thermotogati</taxon>
        <taxon>Thermotogota</taxon>
        <taxon>Thermotogae</taxon>
        <taxon>Thermotogales</taxon>
        <taxon>Fervidobacteriaceae</taxon>
        <taxon>Thermosipho</taxon>
    </lineage>
</organism>
<dbReference type="GO" id="GO:0001510">
    <property type="term" value="P:RNA methylation"/>
    <property type="evidence" value="ECO:0007669"/>
    <property type="project" value="InterPro"/>
</dbReference>
<dbReference type="Pfam" id="PF01189">
    <property type="entry name" value="Methyltr_RsmB-F"/>
    <property type="match status" value="1"/>
</dbReference>
<protein>
    <submittedName>
        <fullName evidence="7">16S rRNA (Cytosine967-C5)-methyltransferase</fullName>
    </submittedName>
</protein>
<feature type="domain" description="SAM-dependent MTase RsmB/NOP-type" evidence="6">
    <location>
        <begin position="142"/>
        <end position="416"/>
    </location>
</feature>
<evidence type="ECO:0000256" key="3">
    <source>
        <dbReference type="ARBA" id="ARBA00022691"/>
    </source>
</evidence>
<dbReference type="GO" id="GO:0003723">
    <property type="term" value="F:RNA binding"/>
    <property type="evidence" value="ECO:0007669"/>
    <property type="project" value="UniProtKB-UniRule"/>
</dbReference>
<keyword evidence="8" id="KW-1185">Reference proteome</keyword>
<keyword evidence="4 5" id="KW-0694">RNA-binding</keyword>
<dbReference type="AlphaFoldDB" id="A0A1M5R483"/>
<evidence type="ECO:0000256" key="2">
    <source>
        <dbReference type="ARBA" id="ARBA00022679"/>
    </source>
</evidence>
<comment type="similarity">
    <text evidence="5">Belongs to the class I-like SAM-binding methyltransferase superfamily. RsmB/NOP family.</text>
</comment>
<dbReference type="STRING" id="1123380.SAMN02745199_0301"/>
<dbReference type="InterPro" id="IPR006027">
    <property type="entry name" value="NusB_RsmB_TIM44"/>
</dbReference>
<dbReference type="PANTHER" id="PTHR22807:SF53">
    <property type="entry name" value="RIBOSOMAL RNA SMALL SUBUNIT METHYLTRANSFERASE B-RELATED"/>
    <property type="match status" value="1"/>
</dbReference>
<evidence type="ECO:0000313" key="7">
    <source>
        <dbReference type="EMBL" id="SHH20573.1"/>
    </source>
</evidence>
<evidence type="ECO:0000256" key="4">
    <source>
        <dbReference type="ARBA" id="ARBA00022884"/>
    </source>
</evidence>
<dbReference type="InterPro" id="IPR029063">
    <property type="entry name" value="SAM-dependent_MTases_sf"/>
</dbReference>
<accession>A0A1M5R483</accession>
<dbReference type="Gene3D" id="3.30.70.1170">
    <property type="entry name" value="Sun protein, domain 3"/>
    <property type="match status" value="1"/>
</dbReference>
<dbReference type="CDD" id="cd02440">
    <property type="entry name" value="AdoMet_MTases"/>
    <property type="match status" value="1"/>
</dbReference>
<feature type="binding site" evidence="5">
    <location>
        <position position="285"/>
    </location>
    <ligand>
        <name>S-adenosyl-L-methionine</name>
        <dbReference type="ChEBI" id="CHEBI:59789"/>
    </ligand>
</feature>